<feature type="region of interest" description="Disordered" evidence="1">
    <location>
        <begin position="250"/>
        <end position="312"/>
    </location>
</feature>
<feature type="compositionally biased region" description="Polar residues" evidence="1">
    <location>
        <begin position="884"/>
        <end position="897"/>
    </location>
</feature>
<feature type="region of interest" description="Disordered" evidence="1">
    <location>
        <begin position="597"/>
        <end position="653"/>
    </location>
</feature>
<protein>
    <submittedName>
        <fullName evidence="2">Uncharacterized protein</fullName>
    </submittedName>
</protein>
<feature type="compositionally biased region" description="Polar residues" evidence="1">
    <location>
        <begin position="174"/>
        <end position="193"/>
    </location>
</feature>
<organism evidence="2 3">
    <name type="scientific">Furculomyces boomerangus</name>
    <dbReference type="NCBI Taxonomy" id="61424"/>
    <lineage>
        <taxon>Eukaryota</taxon>
        <taxon>Fungi</taxon>
        <taxon>Fungi incertae sedis</taxon>
        <taxon>Zoopagomycota</taxon>
        <taxon>Kickxellomycotina</taxon>
        <taxon>Harpellomycetes</taxon>
        <taxon>Harpellales</taxon>
        <taxon>Harpellaceae</taxon>
        <taxon>Furculomyces</taxon>
    </lineage>
</organism>
<feature type="region of interest" description="Disordered" evidence="1">
    <location>
        <begin position="669"/>
        <end position="779"/>
    </location>
</feature>
<gene>
    <name evidence="2" type="ORF">BB559_000431</name>
</gene>
<accession>A0A2T9Z5D3</accession>
<evidence type="ECO:0000313" key="3">
    <source>
        <dbReference type="Proteomes" id="UP000245699"/>
    </source>
</evidence>
<feature type="compositionally biased region" description="Polar residues" evidence="1">
    <location>
        <begin position="690"/>
        <end position="729"/>
    </location>
</feature>
<reference evidence="2 3" key="1">
    <citation type="journal article" date="2018" name="MBio">
        <title>Comparative Genomics Reveals the Core Gene Toolbox for the Fungus-Insect Symbiosis.</title>
        <authorList>
            <person name="Wang Y."/>
            <person name="Stata M."/>
            <person name="Wang W."/>
            <person name="Stajich J.E."/>
            <person name="White M.M."/>
            <person name="Moncalvo J.M."/>
        </authorList>
    </citation>
    <scope>NUCLEOTIDE SEQUENCE [LARGE SCALE GENOMIC DNA]</scope>
    <source>
        <strain evidence="2 3">AUS-77-4</strain>
    </source>
</reference>
<keyword evidence="3" id="KW-1185">Reference proteome</keyword>
<dbReference type="EMBL" id="MBFT01000021">
    <property type="protein sequence ID" value="PVU99756.1"/>
    <property type="molecule type" value="Genomic_DNA"/>
</dbReference>
<dbReference type="AlphaFoldDB" id="A0A2T9Z5D3"/>
<feature type="region of interest" description="Disordered" evidence="1">
    <location>
        <begin position="329"/>
        <end position="354"/>
    </location>
</feature>
<feature type="region of interest" description="Disordered" evidence="1">
    <location>
        <begin position="872"/>
        <end position="916"/>
    </location>
</feature>
<feature type="region of interest" description="Disordered" evidence="1">
    <location>
        <begin position="387"/>
        <end position="439"/>
    </location>
</feature>
<name>A0A2T9Z5D3_9FUNG</name>
<feature type="compositionally biased region" description="Polar residues" evidence="1">
    <location>
        <begin position="905"/>
        <end position="915"/>
    </location>
</feature>
<evidence type="ECO:0000313" key="2">
    <source>
        <dbReference type="EMBL" id="PVU99756.1"/>
    </source>
</evidence>
<evidence type="ECO:0000256" key="1">
    <source>
        <dbReference type="SAM" id="MobiDB-lite"/>
    </source>
</evidence>
<feature type="compositionally biased region" description="Polar residues" evidence="1">
    <location>
        <begin position="736"/>
        <end position="759"/>
    </location>
</feature>
<feature type="region of interest" description="Disordered" evidence="1">
    <location>
        <begin position="933"/>
        <end position="956"/>
    </location>
</feature>
<dbReference type="Proteomes" id="UP000245699">
    <property type="component" value="Unassembled WGS sequence"/>
</dbReference>
<feature type="compositionally biased region" description="Polar residues" evidence="1">
    <location>
        <begin position="669"/>
        <end position="678"/>
    </location>
</feature>
<proteinExistence type="predicted"/>
<feature type="compositionally biased region" description="Polar residues" evidence="1">
    <location>
        <begin position="1007"/>
        <end position="1019"/>
    </location>
</feature>
<sequence length="1026" mass="118898">MQTNPAFEEYYKADVYYNDSDTEDAEYWLNIDNSTEVRNSELSEKKKILNYGKSKLEEIKLEFQKAKKRLYETKSKQLDNELKQVHDFTHSKIVQLVGELEAKYSKNLDQIHQSVRIMKAFEVNFYNSKAKSIETTYKANRSKLRLSFLSDFNKKLIQLEDGYRNSPDSDSDQESTTNSPNHLETDLDSNNPNYKEHPLNHPIRLYNHLINLQSLTKDQVLEDYVSIFDKNYTYINSAPPVQEIYHKKHFPKKKPSSHPGKSETSRSGSDQFDPSNTTRISSNQLGNTPTQIYQNSSESKIKSIHQSNQKDSTISKISLSSKFFNNNKQSLQTQSSEKNNNKNLPNNISPTAHKVHSNPIAGLDQGINRLQSPLLDSNRNISAAINSVKPFPQSQNHHKSTFSSLSKNTNEPDHPSNIPYSNRNPEFSQNSYNGSIPRSDSFDTSTYISKYPKNNHTNNNYSSNYSSYENAYVPESYTYMDKYTNSKNSPFSHNGHKNTNNFRNYNNTTEFNKNANKHYSDQFNTTSLGDTFKPKKQKLDTKYRENEAVFRTIPANNNRKDINHSNINSSYRPDQFTYKNITESSATIDSKNVFEEPTNVYKNPKDHKTTTNSSTPIFNNKFDSKNIPQSYSPQKYPKQWQEKTDNSIPTPFEQVSIPPILLNSQESTPKLSLPSIHSMNFPKPPESNKKTPLQIQKPNTYNTTGNKRSNFENESNTISGLHQSSTSLTPRDIQKSKTTPKMSSNNPRINSPKDNSSKFYKSHYQDEGKKTTTTNGSYNNQHFYTSSNISKNNLVTDYTNDSADFREKLVAGVKKSLTNQPTTNNSGLYLNGKANFEHNNVGQQQAPQPMHFDNEGYNSHYYKQTRQQDYNTGYPEEQWKSSNRDVSNTYHNNYDQTNGRKRSQYYDNNNTNSYENKYPQEHAQQNKYYNTQHTHTQQHSTQHFHNQQHSAQHVHGQQHNTHINRNQYQYQQHSHNGSGAVDNYYHAHQHYPYYEHQSRDNYYYDKSGTNGYDQSQSYRKASRHNY</sequence>
<comment type="caution">
    <text evidence="2">The sequence shown here is derived from an EMBL/GenBank/DDBJ whole genome shotgun (WGS) entry which is preliminary data.</text>
</comment>
<dbReference type="OrthoDB" id="1363at2759"/>
<feature type="compositionally biased region" description="Polar residues" evidence="1">
    <location>
        <begin position="265"/>
        <end position="312"/>
    </location>
</feature>
<feature type="compositionally biased region" description="Polar residues" evidence="1">
    <location>
        <begin position="418"/>
        <end position="439"/>
    </location>
</feature>
<feature type="compositionally biased region" description="Low complexity" evidence="1">
    <location>
        <begin position="933"/>
        <end position="950"/>
    </location>
</feature>
<feature type="region of interest" description="Disordered" evidence="1">
    <location>
        <begin position="1002"/>
        <end position="1026"/>
    </location>
</feature>
<feature type="region of interest" description="Disordered" evidence="1">
    <location>
        <begin position="162"/>
        <end position="199"/>
    </location>
</feature>